<sequence>MANALASILKVGNDMGLSSINNLSRTERWSSNNASSVVSPNWNQIPHKGMTTLSQDEIKSLVKDYAVQFENAASEQEKDRIWGQVQNLFIQYVSSVSPDRKSLYEQAIKTIKQNAGDKQKSDISEWKTLVDLLNEHDGSGKGMRFDKAYSMAGGGTVTAVRVTGGGAIFQVDYQGQTVLSIPSDTAN</sequence>
<name>A0A1M5ZES3_9FIRM</name>
<reference evidence="1 2" key="1">
    <citation type="submission" date="2016-11" db="EMBL/GenBank/DDBJ databases">
        <authorList>
            <person name="Jaros S."/>
            <person name="Januszkiewicz K."/>
            <person name="Wedrychowicz H."/>
        </authorList>
    </citation>
    <scope>NUCLEOTIDE SEQUENCE [LARGE SCALE GENOMIC DNA]</scope>
    <source>
        <strain evidence="1 2">DSM 10068</strain>
    </source>
</reference>
<dbReference type="AlphaFoldDB" id="A0A1M5ZES3"/>
<protein>
    <submittedName>
        <fullName evidence="1">Uncharacterized protein</fullName>
    </submittedName>
</protein>
<accession>A0A1M5ZES3</accession>
<dbReference type="RefSeq" id="WP_143162413.1">
    <property type="nucleotide sequence ID" value="NZ_FQXV01000018.1"/>
</dbReference>
<dbReference type="OrthoDB" id="1957063at2"/>
<dbReference type="EMBL" id="FQXV01000018">
    <property type="protein sequence ID" value="SHI22684.1"/>
    <property type="molecule type" value="Genomic_DNA"/>
</dbReference>
<gene>
    <name evidence="1" type="ORF">SAMN02745823_03625</name>
</gene>
<keyword evidence="2" id="KW-1185">Reference proteome</keyword>
<evidence type="ECO:0000313" key="2">
    <source>
        <dbReference type="Proteomes" id="UP000183995"/>
    </source>
</evidence>
<organism evidence="1 2">
    <name type="scientific">Sporobacter termitidis DSM 10068</name>
    <dbReference type="NCBI Taxonomy" id="1123282"/>
    <lineage>
        <taxon>Bacteria</taxon>
        <taxon>Bacillati</taxon>
        <taxon>Bacillota</taxon>
        <taxon>Clostridia</taxon>
        <taxon>Eubacteriales</taxon>
        <taxon>Oscillospiraceae</taxon>
        <taxon>Sporobacter</taxon>
    </lineage>
</organism>
<evidence type="ECO:0000313" key="1">
    <source>
        <dbReference type="EMBL" id="SHI22684.1"/>
    </source>
</evidence>
<dbReference type="Proteomes" id="UP000183995">
    <property type="component" value="Unassembled WGS sequence"/>
</dbReference>
<proteinExistence type="predicted"/>